<feature type="signal peptide" evidence="1">
    <location>
        <begin position="1"/>
        <end position="25"/>
    </location>
</feature>
<dbReference type="EMBL" id="SRYW01000005">
    <property type="protein sequence ID" value="TGY34902.1"/>
    <property type="molecule type" value="Genomic_DNA"/>
</dbReference>
<evidence type="ECO:0000256" key="1">
    <source>
        <dbReference type="SAM" id="SignalP"/>
    </source>
</evidence>
<sequence>MKRFHYLLLAAVLALLTACGGGMSARDYLTENVAYWNGTTSTVQQWTVGPQSEQLQRALQEGKGLGTFTFALGNAQKEMKDRLVSIDQMPPADDAKDLHQKLRTYVQTAEELFGVLLQIAALPDGYSQEQIAPMAEKLTAIGERMDVEMQSLSDAQDAYAKQHRINLQKH</sequence>
<name>A0A4S2D1T4_STEMA</name>
<dbReference type="RefSeq" id="WP_017356033.1">
    <property type="nucleotide sequence ID" value="NZ_SRYW01000005.1"/>
</dbReference>
<comment type="caution">
    <text evidence="2">The sequence shown here is derived from an EMBL/GenBank/DDBJ whole genome shotgun (WGS) entry which is preliminary data.</text>
</comment>
<dbReference type="Proteomes" id="UP000306631">
    <property type="component" value="Unassembled WGS sequence"/>
</dbReference>
<keyword evidence="1" id="KW-0732">Signal</keyword>
<evidence type="ECO:0000313" key="2">
    <source>
        <dbReference type="EMBL" id="TGY34902.1"/>
    </source>
</evidence>
<accession>A0A4S2D1T4</accession>
<gene>
    <name evidence="2" type="ORF">E5352_07825</name>
</gene>
<dbReference type="AlphaFoldDB" id="A0A4S2D1T4"/>
<dbReference type="OrthoDB" id="6021374at2"/>
<evidence type="ECO:0008006" key="4">
    <source>
        <dbReference type="Google" id="ProtNLM"/>
    </source>
</evidence>
<dbReference type="PROSITE" id="PS51257">
    <property type="entry name" value="PROKAR_LIPOPROTEIN"/>
    <property type="match status" value="1"/>
</dbReference>
<organism evidence="2 3">
    <name type="scientific">Stenotrophomonas maltophilia</name>
    <name type="common">Pseudomonas maltophilia</name>
    <name type="synonym">Xanthomonas maltophilia</name>
    <dbReference type="NCBI Taxonomy" id="40324"/>
    <lineage>
        <taxon>Bacteria</taxon>
        <taxon>Pseudomonadati</taxon>
        <taxon>Pseudomonadota</taxon>
        <taxon>Gammaproteobacteria</taxon>
        <taxon>Lysobacterales</taxon>
        <taxon>Lysobacteraceae</taxon>
        <taxon>Stenotrophomonas</taxon>
        <taxon>Stenotrophomonas maltophilia group</taxon>
    </lineage>
</organism>
<reference evidence="2 3" key="1">
    <citation type="submission" date="2019-04" db="EMBL/GenBank/DDBJ databases">
        <title>Microbes associate with the intestines of laboratory mice.</title>
        <authorList>
            <person name="Navarre W."/>
            <person name="Wong E."/>
            <person name="Huang K."/>
            <person name="Tropini C."/>
            <person name="Ng K."/>
            <person name="Yu B."/>
        </authorList>
    </citation>
    <scope>NUCLEOTIDE SEQUENCE [LARGE SCALE GENOMIC DNA]</scope>
    <source>
        <strain evidence="2 3">NM62_B4-13</strain>
    </source>
</reference>
<feature type="chain" id="PRO_5020314129" description="Lipoprotein" evidence="1">
    <location>
        <begin position="26"/>
        <end position="170"/>
    </location>
</feature>
<proteinExistence type="predicted"/>
<evidence type="ECO:0000313" key="3">
    <source>
        <dbReference type="Proteomes" id="UP000306631"/>
    </source>
</evidence>
<protein>
    <recommendedName>
        <fullName evidence="4">Lipoprotein</fullName>
    </recommendedName>
</protein>